<accession>S4NRA4</accession>
<feature type="non-terminal residue" evidence="2">
    <location>
        <position position="81"/>
    </location>
</feature>
<sequence length="81" mass="8422">MYAKQLNNTILTLYPRSSVYPRPGLVVFKHCGGAFASGGGRRAQRPMIHSMLRPAGPRCARPSAGGLSRAAAASSSSSACS</sequence>
<evidence type="ECO:0000313" key="2">
    <source>
        <dbReference type="EMBL" id="JAA79624.1"/>
    </source>
</evidence>
<feature type="region of interest" description="Disordered" evidence="1">
    <location>
        <begin position="59"/>
        <end position="81"/>
    </location>
</feature>
<organism evidence="2">
    <name type="scientific">Pararge aegeria</name>
    <name type="common">speckled wood butterfly</name>
    <dbReference type="NCBI Taxonomy" id="116150"/>
    <lineage>
        <taxon>Eukaryota</taxon>
        <taxon>Metazoa</taxon>
        <taxon>Ecdysozoa</taxon>
        <taxon>Arthropoda</taxon>
        <taxon>Hexapoda</taxon>
        <taxon>Insecta</taxon>
        <taxon>Pterygota</taxon>
        <taxon>Neoptera</taxon>
        <taxon>Endopterygota</taxon>
        <taxon>Lepidoptera</taxon>
        <taxon>Glossata</taxon>
        <taxon>Ditrysia</taxon>
        <taxon>Papilionoidea</taxon>
        <taxon>Nymphalidae</taxon>
        <taxon>Satyrinae</taxon>
        <taxon>Satyrini</taxon>
        <taxon>Parargina</taxon>
        <taxon>Pararge</taxon>
    </lineage>
</organism>
<proteinExistence type="predicted"/>
<reference evidence="2" key="2">
    <citation type="submission" date="2013-05" db="EMBL/GenBank/DDBJ databases">
        <authorList>
            <person name="Carter J.-M."/>
            <person name="Baker S.C."/>
            <person name="Pink R."/>
            <person name="Carter D.R.F."/>
            <person name="Collins A."/>
            <person name="Tomlin J."/>
            <person name="Gibbs M."/>
            <person name="Breuker C.J."/>
        </authorList>
    </citation>
    <scope>NUCLEOTIDE SEQUENCE</scope>
    <source>
        <tissue evidence="2">Ovary</tissue>
    </source>
</reference>
<evidence type="ECO:0000256" key="1">
    <source>
        <dbReference type="SAM" id="MobiDB-lite"/>
    </source>
</evidence>
<dbReference type="AlphaFoldDB" id="S4NRA4"/>
<name>S4NRA4_9NEOP</name>
<dbReference type="EMBL" id="GAIX01012936">
    <property type="protein sequence ID" value="JAA79624.1"/>
    <property type="molecule type" value="Transcribed_RNA"/>
</dbReference>
<reference evidence="2" key="1">
    <citation type="journal article" date="2013" name="BMC Genomics">
        <title>Unscrambling butterfly oogenesis.</title>
        <authorList>
            <person name="Carter J.M."/>
            <person name="Baker S.C."/>
            <person name="Pink R."/>
            <person name="Carter D.R."/>
            <person name="Collins A."/>
            <person name="Tomlin J."/>
            <person name="Gibbs M."/>
            <person name="Breuker C.J."/>
        </authorList>
    </citation>
    <scope>NUCLEOTIDE SEQUENCE</scope>
    <source>
        <tissue evidence="2">Ovary</tissue>
    </source>
</reference>
<protein>
    <submittedName>
        <fullName evidence="2">Uncharacterized protein</fullName>
    </submittedName>
</protein>
<feature type="compositionally biased region" description="Low complexity" evidence="1">
    <location>
        <begin position="60"/>
        <end position="81"/>
    </location>
</feature>